<proteinExistence type="predicted"/>
<feature type="transmembrane region" description="Helical" evidence="1">
    <location>
        <begin position="81"/>
        <end position="103"/>
    </location>
</feature>
<keyword evidence="1" id="KW-1133">Transmembrane helix</keyword>
<reference evidence="2 3" key="1">
    <citation type="submission" date="2014-06" db="EMBL/GenBank/DDBJ databases">
        <authorList>
            <person name="Swart Estienne"/>
        </authorList>
    </citation>
    <scope>NUCLEOTIDE SEQUENCE [LARGE SCALE GENOMIC DNA]</scope>
    <source>
        <strain evidence="2 3">130c</strain>
    </source>
</reference>
<evidence type="ECO:0000313" key="2">
    <source>
        <dbReference type="EMBL" id="CDW75788.1"/>
    </source>
</evidence>
<organism evidence="2 3">
    <name type="scientific">Stylonychia lemnae</name>
    <name type="common">Ciliate</name>
    <dbReference type="NCBI Taxonomy" id="5949"/>
    <lineage>
        <taxon>Eukaryota</taxon>
        <taxon>Sar</taxon>
        <taxon>Alveolata</taxon>
        <taxon>Ciliophora</taxon>
        <taxon>Intramacronucleata</taxon>
        <taxon>Spirotrichea</taxon>
        <taxon>Stichotrichia</taxon>
        <taxon>Sporadotrichida</taxon>
        <taxon>Oxytrichidae</taxon>
        <taxon>Stylonychinae</taxon>
        <taxon>Stylonychia</taxon>
    </lineage>
</organism>
<dbReference type="InParanoid" id="A0A078A2N3"/>
<keyword evidence="1" id="KW-0812">Transmembrane</keyword>
<keyword evidence="3" id="KW-1185">Reference proteome</keyword>
<keyword evidence="1" id="KW-0472">Membrane</keyword>
<dbReference type="AlphaFoldDB" id="A0A078A2N3"/>
<protein>
    <submittedName>
        <fullName evidence="2">Uncharacterized protein</fullName>
    </submittedName>
</protein>
<sequence length="354" mass="40501">MSRCCNENKCSHFLKCYNKCETNSECGETSSCCSEGYCTHEVICKGNKVIGDNCDKNDECITNLCSQNECKDQDNMFPNKLVVIAVVVAISVLIATCIMYFCFKYLFSDDNRQTTHRNSTDSKKTYQQHLIDQGQSGRNSPFGNSQSSRGQQAQVQKLNFQHLVKKGKANLPNEMKYLVTPIHEFSNEFNTYDSQNINNRSVVSSRVGLLSHDQQLVQRSSWAKDDDYLRNSQNEQDDMIFLPAQIIAGVANDRKSLTKRNTIKETYEKNRERYGNRLEINTAIPNFGGTSRARTSGIDQSRRFGNQYFTLSPRIEDQHQFNESNQDDQRFETENFEMAIQQSSSQGTSKNKNE</sequence>
<evidence type="ECO:0000313" key="3">
    <source>
        <dbReference type="Proteomes" id="UP000039865"/>
    </source>
</evidence>
<accession>A0A078A2N3</accession>
<dbReference type="Proteomes" id="UP000039865">
    <property type="component" value="Unassembled WGS sequence"/>
</dbReference>
<gene>
    <name evidence="2" type="primary">Contig19430.g20601</name>
    <name evidence="2" type="ORF">STYLEM_4783</name>
</gene>
<evidence type="ECO:0000256" key="1">
    <source>
        <dbReference type="SAM" id="Phobius"/>
    </source>
</evidence>
<name>A0A078A2N3_STYLE</name>
<dbReference type="EMBL" id="CCKQ01004627">
    <property type="protein sequence ID" value="CDW75788.1"/>
    <property type="molecule type" value="Genomic_DNA"/>
</dbReference>